<comment type="caution">
    <text evidence="4">The sequence shown here is derived from an EMBL/GenBank/DDBJ whole genome shotgun (WGS) entry which is preliminary data.</text>
</comment>
<feature type="coiled-coil region" evidence="1">
    <location>
        <begin position="294"/>
        <end position="356"/>
    </location>
</feature>
<evidence type="ECO:0000313" key="5">
    <source>
        <dbReference type="Proteomes" id="UP001151760"/>
    </source>
</evidence>
<reference evidence="4" key="1">
    <citation type="journal article" date="2022" name="Int. J. Mol. Sci.">
        <title>Draft Genome of Tanacetum Coccineum: Genomic Comparison of Closely Related Tanacetum-Family Plants.</title>
        <authorList>
            <person name="Yamashiro T."/>
            <person name="Shiraishi A."/>
            <person name="Nakayama K."/>
            <person name="Satake H."/>
        </authorList>
    </citation>
    <scope>NUCLEOTIDE SEQUENCE</scope>
</reference>
<feature type="region of interest" description="Disordered" evidence="2">
    <location>
        <begin position="1"/>
        <end position="53"/>
    </location>
</feature>
<dbReference type="PANTHER" id="PTHR33018:SF34">
    <property type="entry name" value="OS02G0472350 PROTEIN"/>
    <property type="match status" value="1"/>
</dbReference>
<accession>A0ABQ5J9E7</accession>
<feature type="region of interest" description="Disordered" evidence="2">
    <location>
        <begin position="412"/>
        <end position="496"/>
    </location>
</feature>
<dbReference type="Proteomes" id="UP001151760">
    <property type="component" value="Unassembled WGS sequence"/>
</dbReference>
<keyword evidence="1" id="KW-0175">Coiled coil</keyword>
<reference evidence="4" key="2">
    <citation type="submission" date="2022-01" db="EMBL/GenBank/DDBJ databases">
        <authorList>
            <person name="Yamashiro T."/>
            <person name="Shiraishi A."/>
            <person name="Satake H."/>
            <person name="Nakayama K."/>
        </authorList>
    </citation>
    <scope>NUCLEOTIDE SEQUENCE</scope>
</reference>
<feature type="compositionally biased region" description="Basic and acidic residues" evidence="2">
    <location>
        <begin position="1"/>
        <end position="24"/>
    </location>
</feature>
<name>A0ABQ5J9E7_9ASTR</name>
<feature type="compositionally biased region" description="Polar residues" evidence="2">
    <location>
        <begin position="442"/>
        <end position="455"/>
    </location>
</feature>
<organism evidence="4 5">
    <name type="scientific">Tanacetum coccineum</name>
    <dbReference type="NCBI Taxonomy" id="301880"/>
    <lineage>
        <taxon>Eukaryota</taxon>
        <taxon>Viridiplantae</taxon>
        <taxon>Streptophyta</taxon>
        <taxon>Embryophyta</taxon>
        <taxon>Tracheophyta</taxon>
        <taxon>Spermatophyta</taxon>
        <taxon>Magnoliopsida</taxon>
        <taxon>eudicotyledons</taxon>
        <taxon>Gunneridae</taxon>
        <taxon>Pentapetalae</taxon>
        <taxon>asterids</taxon>
        <taxon>campanulids</taxon>
        <taxon>Asterales</taxon>
        <taxon>Asteraceae</taxon>
        <taxon>Asteroideae</taxon>
        <taxon>Anthemideae</taxon>
        <taxon>Anthemidinae</taxon>
        <taxon>Tanacetum</taxon>
    </lineage>
</organism>
<keyword evidence="5" id="KW-1185">Reference proteome</keyword>
<evidence type="ECO:0000259" key="3">
    <source>
        <dbReference type="Pfam" id="PF26133"/>
    </source>
</evidence>
<dbReference type="Pfam" id="PF26133">
    <property type="entry name" value="DUF8039"/>
    <property type="match status" value="1"/>
</dbReference>
<evidence type="ECO:0000256" key="1">
    <source>
        <dbReference type="SAM" id="Coils"/>
    </source>
</evidence>
<gene>
    <name evidence="4" type="ORF">Tco_1125181</name>
</gene>
<feature type="compositionally biased region" description="Polar residues" evidence="2">
    <location>
        <begin position="473"/>
        <end position="496"/>
    </location>
</feature>
<protein>
    <recommendedName>
        <fullName evidence="3">DUF8039 domain-containing protein</fullName>
    </recommendedName>
</protein>
<evidence type="ECO:0000313" key="4">
    <source>
        <dbReference type="EMBL" id="GJU08751.1"/>
    </source>
</evidence>
<feature type="domain" description="DUF8039" evidence="3">
    <location>
        <begin position="495"/>
        <end position="567"/>
    </location>
</feature>
<dbReference type="EMBL" id="BQNB010021664">
    <property type="protein sequence ID" value="GJU08751.1"/>
    <property type="molecule type" value="Genomic_DNA"/>
</dbReference>
<dbReference type="InterPro" id="IPR058352">
    <property type="entry name" value="DUF8039"/>
</dbReference>
<proteinExistence type="predicted"/>
<sequence>MEIQSDVHNHDDLGETQTDLHDDLVNSDNENGYGYESEKYSDAEDEDGTNSSDHKLVKRGITRLCKFRMTYGKPGSVKLKVTFDALNRVSGLHRALFSSFLGDLVREHIGLKILCWKKVKKESRDKLWDEITRYFDVDSTARGLVMHRLGQLLRNFRMKLREKYILPNLDTPSKLNELPKNYSAIVNAEEWAAFVNYTATDAYKEKSAKDEEPPRGVMWLKGRLNKDGEFPDEEIRSLGEKLKDADDKIKEGTLNLDDGTDAMTVVFGKEKGGYARGVGSGVTYKKYFDLPRSRQATDERIELLQTQLDNERRERQEKDTLVKKLSTEMKEKDVLVNKLSNEMSETKGMLSQLMNQLTAQGVQLNLSSPLQVPSDVTPVARINNIDSSAYEADGTQSSVVVRDKDARIQKKSNGLVISENGMEAMEPVKTVGTKKTPKSRRNGSPDSQSQANVSPAQVLPTAKTVGPKKTPTSRRNGSPDSQPKGNVSTTQELPTKSNTVAFGTVYKADGKQMLHNQELPNDCYKVSIDESVVDAACVPDVGNNGLKTVKDGVGGFFAWPKNQVVIEEDKVTPPTTIQKISDDNSAPKLQHLKRKSYVSRETMQRQARTAKSQKPLVKVQYCLACGGSRNTIQCETVNAGAEKIMLYDCSSLDSIIAYRELSQNTSYTIKYDYGCLDGKTLRDVRLLSLDEVRSVQLMKNGMKMGDIMGLACYGACRMWLGATNERSGSPSLRIADGVLDQLVEAPSQSTAVELSSACICLRWQTSRSKLPLWFPWGLPSHSFLHISQYIGL</sequence>
<dbReference type="PANTHER" id="PTHR33018">
    <property type="entry name" value="OS10G0338966 PROTEIN-RELATED"/>
    <property type="match status" value="1"/>
</dbReference>
<evidence type="ECO:0000256" key="2">
    <source>
        <dbReference type="SAM" id="MobiDB-lite"/>
    </source>
</evidence>